<name>A0A0E9TLA6_ANGAN</name>
<dbReference type="AlphaFoldDB" id="A0A0E9TLA6"/>
<evidence type="ECO:0000313" key="1">
    <source>
        <dbReference type="EMBL" id="JAH53650.1"/>
    </source>
</evidence>
<proteinExistence type="predicted"/>
<sequence length="32" mass="3750">MNLKSENRPGIVFLFFVSLFFDPMLSSQLFPK</sequence>
<reference evidence="1" key="1">
    <citation type="submission" date="2014-11" db="EMBL/GenBank/DDBJ databases">
        <authorList>
            <person name="Amaro Gonzalez C."/>
        </authorList>
    </citation>
    <scope>NUCLEOTIDE SEQUENCE</scope>
</reference>
<accession>A0A0E9TLA6</accession>
<reference evidence="1" key="2">
    <citation type="journal article" date="2015" name="Fish Shellfish Immunol.">
        <title>Early steps in the European eel (Anguilla anguilla)-Vibrio vulnificus interaction in the gills: Role of the RtxA13 toxin.</title>
        <authorList>
            <person name="Callol A."/>
            <person name="Pajuelo D."/>
            <person name="Ebbesson L."/>
            <person name="Teles M."/>
            <person name="MacKenzie S."/>
            <person name="Amaro C."/>
        </authorList>
    </citation>
    <scope>NUCLEOTIDE SEQUENCE</scope>
</reference>
<protein>
    <submittedName>
        <fullName evidence="1">Uncharacterized protein</fullName>
    </submittedName>
</protein>
<organism evidence="1">
    <name type="scientific">Anguilla anguilla</name>
    <name type="common">European freshwater eel</name>
    <name type="synonym">Muraena anguilla</name>
    <dbReference type="NCBI Taxonomy" id="7936"/>
    <lineage>
        <taxon>Eukaryota</taxon>
        <taxon>Metazoa</taxon>
        <taxon>Chordata</taxon>
        <taxon>Craniata</taxon>
        <taxon>Vertebrata</taxon>
        <taxon>Euteleostomi</taxon>
        <taxon>Actinopterygii</taxon>
        <taxon>Neopterygii</taxon>
        <taxon>Teleostei</taxon>
        <taxon>Anguilliformes</taxon>
        <taxon>Anguillidae</taxon>
        <taxon>Anguilla</taxon>
    </lineage>
</organism>
<dbReference type="EMBL" id="GBXM01054927">
    <property type="protein sequence ID" value="JAH53650.1"/>
    <property type="molecule type" value="Transcribed_RNA"/>
</dbReference>